<name>A0A9Q0K627_9MAGN</name>
<keyword evidence="8" id="KW-0548">Nucleotidyltransferase</keyword>
<dbReference type="GO" id="GO:0003964">
    <property type="term" value="F:RNA-directed DNA polymerase activity"/>
    <property type="evidence" value="ECO:0007669"/>
    <property type="project" value="UniProtKB-KW"/>
</dbReference>
<dbReference type="GO" id="GO:0003887">
    <property type="term" value="F:DNA-directed DNA polymerase activity"/>
    <property type="evidence" value="ECO:0007669"/>
    <property type="project" value="UniProtKB-KW"/>
</dbReference>
<dbReference type="SUPFAM" id="SSF53098">
    <property type="entry name" value="Ribonuclease H-like"/>
    <property type="match status" value="1"/>
</dbReference>
<feature type="region of interest" description="Disordered" evidence="10">
    <location>
        <begin position="134"/>
        <end position="196"/>
    </location>
</feature>
<evidence type="ECO:0000256" key="4">
    <source>
        <dbReference type="ARBA" id="ARBA00022801"/>
    </source>
</evidence>
<evidence type="ECO:0000259" key="11">
    <source>
        <dbReference type="Pfam" id="PF25597"/>
    </source>
</evidence>
<keyword evidence="1" id="KW-0540">Nuclease</keyword>
<evidence type="ECO:0000256" key="9">
    <source>
        <dbReference type="ARBA" id="ARBA00023172"/>
    </source>
</evidence>
<reference evidence="12" key="1">
    <citation type="journal article" date="2023" name="Plant J.">
        <title>The genome of the king protea, Protea cynaroides.</title>
        <authorList>
            <person name="Chang J."/>
            <person name="Duong T.A."/>
            <person name="Schoeman C."/>
            <person name="Ma X."/>
            <person name="Roodt D."/>
            <person name="Barker N."/>
            <person name="Li Z."/>
            <person name="Van de Peer Y."/>
            <person name="Mizrachi E."/>
        </authorList>
    </citation>
    <scope>NUCLEOTIDE SEQUENCE</scope>
    <source>
        <tissue evidence="12">Young leaves</tissue>
    </source>
</reference>
<dbReference type="OrthoDB" id="1751476at2759"/>
<dbReference type="InterPro" id="IPR057670">
    <property type="entry name" value="SH3_retrovirus"/>
</dbReference>
<evidence type="ECO:0000256" key="5">
    <source>
        <dbReference type="ARBA" id="ARBA00022842"/>
    </source>
</evidence>
<keyword evidence="9" id="KW-0233">DNA recombination</keyword>
<dbReference type="AlphaFoldDB" id="A0A9Q0K627"/>
<dbReference type="GO" id="GO:0015074">
    <property type="term" value="P:DNA integration"/>
    <property type="evidence" value="ECO:0007669"/>
    <property type="project" value="UniProtKB-KW"/>
</dbReference>
<feature type="compositionally biased region" description="Acidic residues" evidence="10">
    <location>
        <begin position="156"/>
        <end position="166"/>
    </location>
</feature>
<dbReference type="GO" id="GO:0006310">
    <property type="term" value="P:DNA recombination"/>
    <property type="evidence" value="ECO:0007669"/>
    <property type="project" value="UniProtKB-KW"/>
</dbReference>
<sequence>MARTMLTENDMGNKFWREAVHTTIYVQNRCMLRPHRDKTPYELWFDKKVTAKHFKVFGSKCYMKNTSHDLGKFDDRADEGIFLGYSTSSKSYKCYNKRHGKIIESADVRVDEHKNSPTWSNNAVPIFEDLDSEQNDNETEKEQDVTNVPRQRAVVETEEREEQSDSEADKQNGSGSSRVRKNHPEKLILGDPSAGM</sequence>
<dbReference type="GO" id="GO:0004519">
    <property type="term" value="F:endonuclease activity"/>
    <property type="evidence" value="ECO:0007669"/>
    <property type="project" value="UniProtKB-KW"/>
</dbReference>
<proteinExistence type="predicted"/>
<evidence type="ECO:0000256" key="7">
    <source>
        <dbReference type="ARBA" id="ARBA00022918"/>
    </source>
</evidence>
<evidence type="ECO:0000256" key="3">
    <source>
        <dbReference type="ARBA" id="ARBA00022759"/>
    </source>
</evidence>
<dbReference type="GO" id="GO:0016787">
    <property type="term" value="F:hydrolase activity"/>
    <property type="evidence" value="ECO:0007669"/>
    <property type="project" value="UniProtKB-KW"/>
</dbReference>
<evidence type="ECO:0000256" key="8">
    <source>
        <dbReference type="ARBA" id="ARBA00022932"/>
    </source>
</evidence>
<keyword evidence="5" id="KW-0460">Magnesium</keyword>
<evidence type="ECO:0000256" key="10">
    <source>
        <dbReference type="SAM" id="MobiDB-lite"/>
    </source>
</evidence>
<keyword evidence="3" id="KW-0255">Endonuclease</keyword>
<dbReference type="InterPro" id="IPR039537">
    <property type="entry name" value="Retrotran_Ty1/copia-like"/>
</dbReference>
<dbReference type="InterPro" id="IPR012337">
    <property type="entry name" value="RNaseH-like_sf"/>
</dbReference>
<keyword evidence="13" id="KW-1185">Reference proteome</keyword>
<keyword evidence="6" id="KW-0229">DNA integration</keyword>
<dbReference type="Proteomes" id="UP001141806">
    <property type="component" value="Unassembled WGS sequence"/>
</dbReference>
<evidence type="ECO:0000313" key="13">
    <source>
        <dbReference type="Proteomes" id="UP001141806"/>
    </source>
</evidence>
<accession>A0A9Q0K627</accession>
<feature type="domain" description="Retroviral polymerase SH3-like" evidence="11">
    <location>
        <begin position="59"/>
        <end position="118"/>
    </location>
</feature>
<dbReference type="PANTHER" id="PTHR42648:SF11">
    <property type="entry name" value="TRANSPOSON TY4-P GAG-POL POLYPROTEIN"/>
    <property type="match status" value="1"/>
</dbReference>
<evidence type="ECO:0000313" key="12">
    <source>
        <dbReference type="EMBL" id="KAJ4962778.1"/>
    </source>
</evidence>
<keyword evidence="2" id="KW-0479">Metal-binding</keyword>
<gene>
    <name evidence="12" type="ORF">NE237_022717</name>
</gene>
<comment type="caution">
    <text evidence="12">The sequence shown here is derived from an EMBL/GenBank/DDBJ whole genome shotgun (WGS) entry which is preliminary data.</text>
</comment>
<dbReference type="EMBL" id="JAMYWD010000008">
    <property type="protein sequence ID" value="KAJ4962778.1"/>
    <property type="molecule type" value="Genomic_DNA"/>
</dbReference>
<dbReference type="PANTHER" id="PTHR42648">
    <property type="entry name" value="TRANSPOSASE, PUTATIVE-RELATED"/>
    <property type="match status" value="1"/>
</dbReference>
<keyword evidence="4" id="KW-0378">Hydrolase</keyword>
<dbReference type="Pfam" id="PF25597">
    <property type="entry name" value="SH3_retrovirus"/>
    <property type="match status" value="1"/>
</dbReference>
<evidence type="ECO:0000256" key="2">
    <source>
        <dbReference type="ARBA" id="ARBA00022723"/>
    </source>
</evidence>
<keyword evidence="8" id="KW-0808">Transferase</keyword>
<evidence type="ECO:0000256" key="1">
    <source>
        <dbReference type="ARBA" id="ARBA00022722"/>
    </source>
</evidence>
<evidence type="ECO:0000256" key="6">
    <source>
        <dbReference type="ARBA" id="ARBA00022908"/>
    </source>
</evidence>
<dbReference type="GO" id="GO:0046872">
    <property type="term" value="F:metal ion binding"/>
    <property type="evidence" value="ECO:0007669"/>
    <property type="project" value="UniProtKB-KW"/>
</dbReference>
<organism evidence="12 13">
    <name type="scientific">Protea cynaroides</name>
    <dbReference type="NCBI Taxonomy" id="273540"/>
    <lineage>
        <taxon>Eukaryota</taxon>
        <taxon>Viridiplantae</taxon>
        <taxon>Streptophyta</taxon>
        <taxon>Embryophyta</taxon>
        <taxon>Tracheophyta</taxon>
        <taxon>Spermatophyta</taxon>
        <taxon>Magnoliopsida</taxon>
        <taxon>Proteales</taxon>
        <taxon>Proteaceae</taxon>
        <taxon>Protea</taxon>
    </lineage>
</organism>
<keyword evidence="7" id="KW-0695">RNA-directed DNA polymerase</keyword>
<keyword evidence="8" id="KW-0239">DNA-directed DNA polymerase</keyword>
<protein>
    <recommendedName>
        <fullName evidence="11">Retroviral polymerase SH3-like domain-containing protein</fullName>
    </recommendedName>
</protein>